<evidence type="ECO:0000256" key="1">
    <source>
        <dbReference type="SAM" id="MobiDB-lite"/>
    </source>
</evidence>
<feature type="region of interest" description="Disordered" evidence="1">
    <location>
        <begin position="1"/>
        <end position="23"/>
    </location>
</feature>
<proteinExistence type="predicted"/>
<name>A0A2Z7CZK9_9LAMI</name>
<reference evidence="2 3" key="1">
    <citation type="journal article" date="2015" name="Proc. Natl. Acad. Sci. U.S.A.">
        <title>The resurrection genome of Boea hygrometrica: A blueprint for survival of dehydration.</title>
        <authorList>
            <person name="Xiao L."/>
            <person name="Yang G."/>
            <person name="Zhang L."/>
            <person name="Yang X."/>
            <person name="Zhao S."/>
            <person name="Ji Z."/>
            <person name="Zhou Q."/>
            <person name="Hu M."/>
            <person name="Wang Y."/>
            <person name="Chen M."/>
            <person name="Xu Y."/>
            <person name="Jin H."/>
            <person name="Xiao X."/>
            <person name="Hu G."/>
            <person name="Bao F."/>
            <person name="Hu Y."/>
            <person name="Wan P."/>
            <person name="Li L."/>
            <person name="Deng X."/>
            <person name="Kuang T."/>
            <person name="Xiang C."/>
            <person name="Zhu J.K."/>
            <person name="Oliver M.J."/>
            <person name="He Y."/>
        </authorList>
    </citation>
    <scope>NUCLEOTIDE SEQUENCE [LARGE SCALE GENOMIC DNA]</scope>
    <source>
        <strain evidence="3">cv. XS01</strain>
    </source>
</reference>
<evidence type="ECO:0000313" key="2">
    <source>
        <dbReference type="EMBL" id="KZV51715.1"/>
    </source>
</evidence>
<evidence type="ECO:0000313" key="3">
    <source>
        <dbReference type="Proteomes" id="UP000250235"/>
    </source>
</evidence>
<accession>A0A2Z7CZK9</accession>
<dbReference type="AlphaFoldDB" id="A0A2Z7CZK9"/>
<dbReference type="EMBL" id="KQ991572">
    <property type="protein sequence ID" value="KZV51715.1"/>
    <property type="molecule type" value="Genomic_DNA"/>
</dbReference>
<sequence length="117" mass="13308">MMSLITISGSDDRTAHWKPRHAPPRSGIARGLVQRLGVCPSTHYQFGNVFRGQCLNMVKSLDKRIPMIAENIRRDILFPPPLPLYKYQTSRRSYTLPPVLDARRPNARDPDVVVALE</sequence>
<organism evidence="2 3">
    <name type="scientific">Dorcoceras hygrometricum</name>
    <dbReference type="NCBI Taxonomy" id="472368"/>
    <lineage>
        <taxon>Eukaryota</taxon>
        <taxon>Viridiplantae</taxon>
        <taxon>Streptophyta</taxon>
        <taxon>Embryophyta</taxon>
        <taxon>Tracheophyta</taxon>
        <taxon>Spermatophyta</taxon>
        <taxon>Magnoliopsida</taxon>
        <taxon>eudicotyledons</taxon>
        <taxon>Gunneridae</taxon>
        <taxon>Pentapetalae</taxon>
        <taxon>asterids</taxon>
        <taxon>lamiids</taxon>
        <taxon>Lamiales</taxon>
        <taxon>Gesneriaceae</taxon>
        <taxon>Didymocarpoideae</taxon>
        <taxon>Trichosporeae</taxon>
        <taxon>Loxocarpinae</taxon>
        <taxon>Dorcoceras</taxon>
    </lineage>
</organism>
<gene>
    <name evidence="2" type="ORF">F511_13127</name>
</gene>
<dbReference type="Proteomes" id="UP000250235">
    <property type="component" value="Unassembled WGS sequence"/>
</dbReference>
<protein>
    <submittedName>
        <fullName evidence="2">Uncharacterized protein</fullName>
    </submittedName>
</protein>
<keyword evidence="3" id="KW-1185">Reference proteome</keyword>